<dbReference type="Proteomes" id="UP000218505">
    <property type="component" value="Chromosome"/>
</dbReference>
<evidence type="ECO:0000256" key="1">
    <source>
        <dbReference type="ARBA" id="ARBA00038455"/>
    </source>
</evidence>
<dbReference type="CDD" id="cd00377">
    <property type="entry name" value="ICL_PEPM"/>
    <property type="match status" value="1"/>
</dbReference>
<evidence type="ECO:0000313" key="3">
    <source>
        <dbReference type="Proteomes" id="UP000218505"/>
    </source>
</evidence>
<dbReference type="InterPro" id="IPR039556">
    <property type="entry name" value="ICL/PEPM"/>
</dbReference>
<dbReference type="EMBL" id="CP023445">
    <property type="protein sequence ID" value="ATE54755.1"/>
    <property type="molecule type" value="Genomic_DNA"/>
</dbReference>
<dbReference type="GO" id="GO:0003824">
    <property type="term" value="F:catalytic activity"/>
    <property type="evidence" value="ECO:0007669"/>
    <property type="project" value="InterPro"/>
</dbReference>
<protein>
    <submittedName>
        <fullName evidence="2">Phosphoenolpyruvate phosphomutase</fullName>
    </submittedName>
</protein>
<dbReference type="InterPro" id="IPR040442">
    <property type="entry name" value="Pyrv_kinase-like_dom_sf"/>
</dbReference>
<keyword evidence="3" id="KW-1185">Reference proteome</keyword>
<organism evidence="2 3">
    <name type="scientific">Actinosynnema pretiosum</name>
    <dbReference type="NCBI Taxonomy" id="42197"/>
    <lineage>
        <taxon>Bacteria</taxon>
        <taxon>Bacillati</taxon>
        <taxon>Actinomycetota</taxon>
        <taxon>Actinomycetes</taxon>
        <taxon>Pseudonocardiales</taxon>
        <taxon>Pseudonocardiaceae</taxon>
        <taxon>Actinosynnema</taxon>
    </lineage>
</organism>
<dbReference type="Pfam" id="PF13714">
    <property type="entry name" value="PEP_mutase"/>
    <property type="match status" value="1"/>
</dbReference>
<evidence type="ECO:0000313" key="2">
    <source>
        <dbReference type="EMBL" id="ATE54755.1"/>
    </source>
</evidence>
<dbReference type="PANTHER" id="PTHR42905:SF7">
    <property type="entry name" value="PHOSPHOENOLPYRUVATE PHOSPHOMUTASE"/>
    <property type="match status" value="1"/>
</dbReference>
<dbReference type="PANTHER" id="PTHR42905">
    <property type="entry name" value="PHOSPHOENOLPYRUVATE CARBOXYLASE"/>
    <property type="match status" value="1"/>
</dbReference>
<dbReference type="InterPro" id="IPR015813">
    <property type="entry name" value="Pyrv/PenolPyrv_kinase-like_dom"/>
</dbReference>
<gene>
    <name evidence="2" type="ORF">CNX65_16920</name>
</gene>
<proteinExistence type="inferred from homology"/>
<dbReference type="Gene3D" id="3.20.20.60">
    <property type="entry name" value="Phosphoenolpyruvate-binding domains"/>
    <property type="match status" value="1"/>
</dbReference>
<dbReference type="KEGG" id="apre:CNX65_16920"/>
<sequence>MHRNEYPTFRSLVERGRVVRVAGAHDALGGVLAQQAGFDAVWASSLEISAARCLPDASLLTMTEYLESAANTQKALSVPVVADVDTGYGGNLNVAHMVHEYEAAGITAVAIEDKLFPKMNSFAAHGHPLLETEAFAAKIRTAKNAQRGEDFFVIARTEALISGLGLDEALHRCHAYADAGADAVLIHSKSKTREQVVAFLAEWRGRLPVVVVPTTYPDWHIDTAERDGVSVVIYANQGMRAVVSSLRAAFATIHRDGDSTALEGSIAPVADIFQLQQLSAWQKLDA</sequence>
<accession>A0A290Z6Z8</accession>
<dbReference type="AlphaFoldDB" id="A0A290Z6Z8"/>
<name>A0A290Z6Z8_9PSEU</name>
<reference evidence="2" key="1">
    <citation type="submission" date="2017-09" db="EMBL/GenBank/DDBJ databases">
        <title>Complete Genome Sequence of ansamitocin-producing Bacterium Actinosynnema pretiosum X47.</title>
        <authorList>
            <person name="Cao G."/>
            <person name="Zong G."/>
            <person name="Zhong C."/>
            <person name="Fu J."/>
        </authorList>
    </citation>
    <scope>NUCLEOTIDE SEQUENCE [LARGE SCALE GENOMIC DNA]</scope>
    <source>
        <strain evidence="2">X47</strain>
    </source>
</reference>
<dbReference type="RefSeq" id="WP_096494212.1">
    <property type="nucleotide sequence ID" value="NZ_CP023445.1"/>
</dbReference>
<comment type="similarity">
    <text evidence="1">Belongs to the isocitrate lyase/PEP mutase superfamily. PEP mutase family.</text>
</comment>
<dbReference type="SUPFAM" id="SSF51621">
    <property type="entry name" value="Phosphoenolpyruvate/pyruvate domain"/>
    <property type="match status" value="1"/>
</dbReference>